<protein>
    <submittedName>
        <fullName evidence="1">Uncharacterized protein</fullName>
    </submittedName>
</protein>
<dbReference type="EMBL" id="FQ790293">
    <property type="protein sequence ID" value="CCD48638.1"/>
    <property type="molecule type" value="Genomic_DNA"/>
</dbReference>
<dbReference type="HOGENOM" id="CLU_2941446_0_0_1"/>
<sequence length="60" mass="6946">MAWIRERAREVATLLPTFQPLPSRPISATRTNEEYDLRVPFVCQDADDVLMSSQHRNMGK</sequence>
<organism evidence="1 2">
    <name type="scientific">Botryotinia fuckeliana (strain T4)</name>
    <name type="common">Noble rot fungus</name>
    <name type="synonym">Botrytis cinerea</name>
    <dbReference type="NCBI Taxonomy" id="999810"/>
    <lineage>
        <taxon>Eukaryota</taxon>
        <taxon>Fungi</taxon>
        <taxon>Dikarya</taxon>
        <taxon>Ascomycota</taxon>
        <taxon>Pezizomycotina</taxon>
        <taxon>Leotiomycetes</taxon>
        <taxon>Helotiales</taxon>
        <taxon>Sclerotiniaceae</taxon>
        <taxon>Botrytis</taxon>
    </lineage>
</organism>
<proteinExistence type="predicted"/>
<reference evidence="2" key="1">
    <citation type="journal article" date="2011" name="PLoS Genet.">
        <title>Genomic analysis of the necrotrophic fungal pathogens Sclerotinia sclerotiorum and Botrytis cinerea.</title>
        <authorList>
            <person name="Amselem J."/>
            <person name="Cuomo C.A."/>
            <person name="van Kan J.A."/>
            <person name="Viaud M."/>
            <person name="Benito E.P."/>
            <person name="Couloux A."/>
            <person name="Coutinho P.M."/>
            <person name="de Vries R.P."/>
            <person name="Dyer P.S."/>
            <person name="Fillinger S."/>
            <person name="Fournier E."/>
            <person name="Gout L."/>
            <person name="Hahn M."/>
            <person name="Kohn L."/>
            <person name="Lapalu N."/>
            <person name="Plummer K.M."/>
            <person name="Pradier J.M."/>
            <person name="Quevillon E."/>
            <person name="Sharon A."/>
            <person name="Simon A."/>
            <person name="ten Have A."/>
            <person name="Tudzynski B."/>
            <person name="Tudzynski P."/>
            <person name="Wincker P."/>
            <person name="Andrew M."/>
            <person name="Anthouard V."/>
            <person name="Beever R.E."/>
            <person name="Beffa R."/>
            <person name="Benoit I."/>
            <person name="Bouzid O."/>
            <person name="Brault B."/>
            <person name="Chen Z."/>
            <person name="Choquer M."/>
            <person name="Collemare J."/>
            <person name="Cotton P."/>
            <person name="Danchin E.G."/>
            <person name="Da Silva C."/>
            <person name="Gautier A."/>
            <person name="Giraud C."/>
            <person name="Giraud T."/>
            <person name="Gonzalez C."/>
            <person name="Grossetete S."/>
            <person name="Guldener U."/>
            <person name="Henrissat B."/>
            <person name="Howlett B.J."/>
            <person name="Kodira C."/>
            <person name="Kretschmer M."/>
            <person name="Lappartient A."/>
            <person name="Leroch M."/>
            <person name="Levis C."/>
            <person name="Mauceli E."/>
            <person name="Neuveglise C."/>
            <person name="Oeser B."/>
            <person name="Pearson M."/>
            <person name="Poulain J."/>
            <person name="Poussereau N."/>
            <person name="Quesneville H."/>
            <person name="Rascle C."/>
            <person name="Schumacher J."/>
            <person name="Segurens B."/>
            <person name="Sexton A."/>
            <person name="Silva E."/>
            <person name="Sirven C."/>
            <person name="Soanes D.M."/>
            <person name="Talbot N.J."/>
            <person name="Templeton M."/>
            <person name="Yandava C."/>
            <person name="Yarden O."/>
            <person name="Zeng Q."/>
            <person name="Rollins J.A."/>
            <person name="Lebrun M.H."/>
            <person name="Dickman M."/>
        </authorList>
    </citation>
    <scope>NUCLEOTIDE SEQUENCE [LARGE SCALE GENOMIC DNA]</scope>
    <source>
        <strain evidence="2">T4</strain>
    </source>
</reference>
<gene>
    <name evidence="1" type="ORF">BofuT4_uP110220.1</name>
</gene>
<accession>G2Y7N6</accession>
<name>G2Y7N6_BOTF4</name>
<dbReference type="Proteomes" id="UP000008177">
    <property type="component" value="Unplaced contigs"/>
</dbReference>
<dbReference type="AlphaFoldDB" id="G2Y7N6"/>
<evidence type="ECO:0000313" key="2">
    <source>
        <dbReference type="Proteomes" id="UP000008177"/>
    </source>
</evidence>
<evidence type="ECO:0000313" key="1">
    <source>
        <dbReference type="EMBL" id="CCD48638.1"/>
    </source>
</evidence>
<dbReference type="InParanoid" id="G2Y7N6"/>